<reference evidence="4 5" key="1">
    <citation type="submission" date="2020-08" db="EMBL/GenBank/DDBJ databases">
        <title>Genome sequence of Sphingomonas daechungensis KACC 18115T.</title>
        <authorList>
            <person name="Hyun D.-W."/>
            <person name="Bae J.-W."/>
        </authorList>
    </citation>
    <scope>NUCLEOTIDE SEQUENCE [LARGE SCALE GENOMIC DNA]</scope>
    <source>
        <strain evidence="4 5">KACC 18115</strain>
    </source>
</reference>
<dbReference type="Gene3D" id="1.10.357.10">
    <property type="entry name" value="Tetracycline Repressor, domain 2"/>
    <property type="match status" value="1"/>
</dbReference>
<feature type="domain" description="HTH tetR-type" evidence="3">
    <location>
        <begin position="11"/>
        <end position="71"/>
    </location>
</feature>
<dbReference type="InterPro" id="IPR009057">
    <property type="entry name" value="Homeodomain-like_sf"/>
</dbReference>
<dbReference type="EMBL" id="CP060780">
    <property type="protein sequence ID" value="QNP43252.1"/>
    <property type="molecule type" value="Genomic_DNA"/>
</dbReference>
<keyword evidence="1 2" id="KW-0238">DNA-binding</keyword>
<dbReference type="Proteomes" id="UP000516134">
    <property type="component" value="Chromosome"/>
</dbReference>
<protein>
    <submittedName>
        <fullName evidence="4">TetR family transcriptional regulator</fullName>
    </submittedName>
</protein>
<gene>
    <name evidence="4" type="ORF">H9L15_15260</name>
</gene>
<evidence type="ECO:0000259" key="3">
    <source>
        <dbReference type="PROSITE" id="PS50977"/>
    </source>
</evidence>
<evidence type="ECO:0000256" key="2">
    <source>
        <dbReference type="PROSITE-ProRule" id="PRU00335"/>
    </source>
</evidence>
<dbReference type="RefSeq" id="WP_187714682.1">
    <property type="nucleotide sequence ID" value="NZ_BAABJC010000001.1"/>
</dbReference>
<accession>A0ABX6T086</accession>
<sequence>MSISRKRLNSEESRSAALEAARLLLLDQGPQAVTLKAVAAKVGRTHANLLHHFGSAAGLQAELARTIADRVTGSIAEAVARARAGEAEAREVVDGTFDAFDREGAGALAAWMIISGNRDALNPILESIRVLVAQLSVGHEDHHVGETTLWLVLAALGDSLLGASIADALSLDRDTARQLAADRLRLQLDSDHPRD</sequence>
<evidence type="ECO:0000256" key="1">
    <source>
        <dbReference type="ARBA" id="ARBA00023125"/>
    </source>
</evidence>
<dbReference type="Pfam" id="PF00440">
    <property type="entry name" value="TetR_N"/>
    <property type="match status" value="1"/>
</dbReference>
<keyword evidence="5" id="KW-1185">Reference proteome</keyword>
<dbReference type="PROSITE" id="PS50977">
    <property type="entry name" value="HTH_TETR_2"/>
    <property type="match status" value="1"/>
</dbReference>
<organism evidence="4 5">
    <name type="scientific">Sphingomonas daechungensis</name>
    <dbReference type="NCBI Taxonomy" id="1176646"/>
    <lineage>
        <taxon>Bacteria</taxon>
        <taxon>Pseudomonadati</taxon>
        <taxon>Pseudomonadota</taxon>
        <taxon>Alphaproteobacteria</taxon>
        <taxon>Sphingomonadales</taxon>
        <taxon>Sphingomonadaceae</taxon>
        <taxon>Sphingomonas</taxon>
    </lineage>
</organism>
<name>A0ABX6T086_9SPHN</name>
<proteinExistence type="predicted"/>
<evidence type="ECO:0000313" key="4">
    <source>
        <dbReference type="EMBL" id="QNP43252.1"/>
    </source>
</evidence>
<dbReference type="InterPro" id="IPR001647">
    <property type="entry name" value="HTH_TetR"/>
</dbReference>
<evidence type="ECO:0000313" key="5">
    <source>
        <dbReference type="Proteomes" id="UP000516134"/>
    </source>
</evidence>
<feature type="DNA-binding region" description="H-T-H motif" evidence="2">
    <location>
        <begin position="34"/>
        <end position="53"/>
    </location>
</feature>
<dbReference type="SUPFAM" id="SSF46689">
    <property type="entry name" value="Homeodomain-like"/>
    <property type="match status" value="1"/>
</dbReference>